<dbReference type="RefSeq" id="WP_068678773.1">
    <property type="nucleotide sequence ID" value="NZ_LYPA01000023.1"/>
</dbReference>
<proteinExistence type="predicted"/>
<dbReference type="InterPro" id="IPR011256">
    <property type="entry name" value="Reg_factor_effector_dom_sf"/>
</dbReference>
<sequence>MTITTEIVNFHKLNVLGIPCKGLTNMSDKVGNAVKELMEYTKDIKTWNGKPWFGVFQPCPEEVENEELMYFVCIETEGAIEQGNYPKELQQITIPEQRYLVIHKGKDDSIKDVYGGLHNFLKERNVSQNSASHCYILEFAVDESWESVQVYVPIT</sequence>
<feature type="domain" description="AraC effector-binding" evidence="1">
    <location>
        <begin position="3"/>
        <end position="155"/>
    </location>
</feature>
<accession>A0A1A5YTN7</accession>
<dbReference type="InterPro" id="IPR029442">
    <property type="entry name" value="GyrI-like"/>
</dbReference>
<dbReference type="Proteomes" id="UP000092024">
    <property type="component" value="Unassembled WGS sequence"/>
</dbReference>
<organism evidence="2 3">
    <name type="scientific">Paenibacillus oryzae</name>
    <dbReference type="NCBI Taxonomy" id="1844972"/>
    <lineage>
        <taxon>Bacteria</taxon>
        <taxon>Bacillati</taxon>
        <taxon>Bacillota</taxon>
        <taxon>Bacilli</taxon>
        <taxon>Bacillales</taxon>
        <taxon>Paenibacillaceae</taxon>
        <taxon>Paenibacillus</taxon>
    </lineage>
</organism>
<dbReference type="Pfam" id="PF06445">
    <property type="entry name" value="GyrI-like"/>
    <property type="match status" value="1"/>
</dbReference>
<evidence type="ECO:0000313" key="2">
    <source>
        <dbReference type="EMBL" id="OBR68928.1"/>
    </source>
</evidence>
<dbReference type="OrthoDB" id="2599371at2"/>
<protein>
    <recommendedName>
        <fullName evidence="1">AraC effector-binding domain-containing protein</fullName>
    </recommendedName>
</protein>
<gene>
    <name evidence="2" type="ORF">A7K91_14970</name>
</gene>
<keyword evidence="3" id="KW-1185">Reference proteome</keyword>
<dbReference type="STRING" id="1844972.A7K91_14970"/>
<evidence type="ECO:0000313" key="3">
    <source>
        <dbReference type="Proteomes" id="UP000092024"/>
    </source>
</evidence>
<comment type="caution">
    <text evidence="2">The sequence shown here is derived from an EMBL/GenBank/DDBJ whole genome shotgun (WGS) entry which is preliminary data.</text>
</comment>
<dbReference type="SMART" id="SM00871">
    <property type="entry name" value="AraC_E_bind"/>
    <property type="match status" value="1"/>
</dbReference>
<evidence type="ECO:0000259" key="1">
    <source>
        <dbReference type="SMART" id="SM00871"/>
    </source>
</evidence>
<dbReference type="EMBL" id="LYPA01000023">
    <property type="protein sequence ID" value="OBR68928.1"/>
    <property type="molecule type" value="Genomic_DNA"/>
</dbReference>
<reference evidence="2 3" key="1">
    <citation type="submission" date="2016-05" db="EMBL/GenBank/DDBJ databases">
        <title>Paenibacillus oryzae. sp. nov., isolated from the rice root.</title>
        <authorList>
            <person name="Zhang J."/>
            <person name="Zhang X."/>
        </authorList>
    </citation>
    <scope>NUCLEOTIDE SEQUENCE [LARGE SCALE GENOMIC DNA]</scope>
    <source>
        <strain evidence="2 3">1DrF-4</strain>
    </source>
</reference>
<name>A0A1A5YTN7_9BACL</name>
<dbReference type="SUPFAM" id="SSF55136">
    <property type="entry name" value="Probable bacterial effector-binding domain"/>
    <property type="match status" value="1"/>
</dbReference>
<dbReference type="InterPro" id="IPR010499">
    <property type="entry name" value="AraC_E-bd"/>
</dbReference>
<dbReference type="Gene3D" id="3.20.80.10">
    <property type="entry name" value="Regulatory factor, effector binding domain"/>
    <property type="match status" value="1"/>
</dbReference>
<dbReference type="AlphaFoldDB" id="A0A1A5YTN7"/>